<organism evidence="1 2">
    <name type="scientific">Funneliformis caledonium</name>
    <dbReference type="NCBI Taxonomy" id="1117310"/>
    <lineage>
        <taxon>Eukaryota</taxon>
        <taxon>Fungi</taxon>
        <taxon>Fungi incertae sedis</taxon>
        <taxon>Mucoromycota</taxon>
        <taxon>Glomeromycotina</taxon>
        <taxon>Glomeromycetes</taxon>
        <taxon>Glomerales</taxon>
        <taxon>Glomeraceae</taxon>
        <taxon>Funneliformis</taxon>
    </lineage>
</organism>
<reference evidence="1" key="1">
    <citation type="submission" date="2021-06" db="EMBL/GenBank/DDBJ databases">
        <authorList>
            <person name="Kallberg Y."/>
            <person name="Tangrot J."/>
            <person name="Rosling A."/>
        </authorList>
    </citation>
    <scope>NUCLEOTIDE SEQUENCE</scope>
    <source>
        <strain evidence="1">UK204</strain>
    </source>
</reference>
<proteinExistence type="predicted"/>
<dbReference type="EMBL" id="CAJVPQ010009778">
    <property type="protein sequence ID" value="CAG8717805.1"/>
    <property type="molecule type" value="Genomic_DNA"/>
</dbReference>
<protein>
    <submittedName>
        <fullName evidence="1">7356_t:CDS:1</fullName>
    </submittedName>
</protein>
<sequence length="391" mass="45372">IIEQLKVSQENAMNDVISKLEICMEKQQCSLQFTTGFLNPNPYDLTPTLVALIQSKMKANEQDDKDSNEVIENEFAFDYSKSFTHKINQRILKAYLIFYMKEYESRGENFKESIHQICYTYFGTRCNIFKTSPKKLKTKKINSHRNNKTLKKFQMRRDIIDTLDMKKLGYPVKEVKALFAWELISPEISEDEDTRSDEAIRVHGIIDNEIEKQCQLKLRKNSIVTPNKARFHQLALFIPACPTLSNFPQWAIKLFDINTILSNAIDSDSEPEFTSRDARIYRDNRNSKQSTVDGYDIDLAISASNTNFTELPENFEDDLMKSLNNIDEQYATLFSIGDNDHDKTNDDIMKLTNLTKTVKQRKLNMELLSKDKTNDVSNFTKLTEPPTKTIK</sequence>
<gene>
    <name evidence="1" type="ORF">FCALED_LOCUS14240</name>
</gene>
<accession>A0A9N9I2P1</accession>
<keyword evidence="2" id="KW-1185">Reference proteome</keyword>
<evidence type="ECO:0000313" key="2">
    <source>
        <dbReference type="Proteomes" id="UP000789570"/>
    </source>
</evidence>
<dbReference type="AlphaFoldDB" id="A0A9N9I2P1"/>
<name>A0A9N9I2P1_9GLOM</name>
<comment type="caution">
    <text evidence="1">The sequence shown here is derived from an EMBL/GenBank/DDBJ whole genome shotgun (WGS) entry which is preliminary data.</text>
</comment>
<feature type="non-terminal residue" evidence="1">
    <location>
        <position position="391"/>
    </location>
</feature>
<dbReference type="Proteomes" id="UP000789570">
    <property type="component" value="Unassembled WGS sequence"/>
</dbReference>
<evidence type="ECO:0000313" key="1">
    <source>
        <dbReference type="EMBL" id="CAG8717805.1"/>
    </source>
</evidence>
<dbReference type="OrthoDB" id="2360498at2759"/>